<dbReference type="InterPro" id="IPR023650">
    <property type="entry name" value="Beta-lactam_class-A_AS"/>
</dbReference>
<accession>A0ABY3F8F1</accession>
<feature type="domain" description="Beta-lactamase-related" evidence="1">
    <location>
        <begin position="25"/>
        <end position="349"/>
    </location>
</feature>
<evidence type="ECO:0000313" key="3">
    <source>
        <dbReference type="Proteomes" id="UP000317938"/>
    </source>
</evidence>
<name>A0ABY3F8F1_9GAMM</name>
<dbReference type="PANTHER" id="PTHR46825">
    <property type="entry name" value="D-ALANYL-D-ALANINE-CARBOXYPEPTIDASE/ENDOPEPTIDASE AMPH"/>
    <property type="match status" value="1"/>
</dbReference>
<dbReference type="RefSeq" id="WP_145242130.1">
    <property type="nucleotide sequence ID" value="NZ_VNFF01000028.1"/>
</dbReference>
<protein>
    <submittedName>
        <fullName evidence="2">Beta-lactamase family protein</fullName>
    </submittedName>
</protein>
<dbReference type="Pfam" id="PF00144">
    <property type="entry name" value="Beta-lactamase"/>
    <property type="match status" value="1"/>
</dbReference>
<reference evidence="2 3" key="1">
    <citation type="submission" date="2019-07" db="EMBL/GenBank/DDBJ databases">
        <title>Diversity of Bacteria from Kongsfjorden, Arctic.</title>
        <authorList>
            <person name="Yu Y."/>
        </authorList>
    </citation>
    <scope>NUCLEOTIDE SEQUENCE [LARGE SCALE GENOMIC DNA]</scope>
    <source>
        <strain evidence="2 3">SM1927</strain>
    </source>
</reference>
<evidence type="ECO:0000259" key="1">
    <source>
        <dbReference type="Pfam" id="PF00144"/>
    </source>
</evidence>
<dbReference type="Gene3D" id="3.40.710.10">
    <property type="entry name" value="DD-peptidase/beta-lactamase superfamily"/>
    <property type="match status" value="1"/>
</dbReference>
<dbReference type="SUPFAM" id="SSF56601">
    <property type="entry name" value="beta-lactamase/transpeptidase-like"/>
    <property type="match status" value="1"/>
</dbReference>
<sequence length="456" mass="51066">MGKNIFFCLCVGMYGIKAVAQQHNFAELMQCHNSSKAPGMVVRLEQSGKHIYSGAVGLANIDTERPLNVDDIFQIGSVTKTFTAAAILKLSEEKKLSLQDTLAKFIPDINPEFRYLTIDRILSHTSGLPDYLGDPSVSKIYDKYASIDQVIQSISKQPLNSEPGKKYSYSNLGYVFLGKVIEIASGTPYDQFMSNTFFKPLKMDNTFVITKGTSAGEINGDTTSRNEPKKYINPEDSTERRWNVDRSWIYSAGAIASTLADMHLWQNALKSGHIISKESYKLMTSKALLNNNAHVNYGYGLDIYKISGLDSFSHQGQVPGFFAWHVYFPNEDLTATALTNIDTKHPGPALLDMIALQLNLSPKPVNSQKAKAIAASLVGSYRSSDSKILKISFEKGTLYSQYEGENKIKIIPRENNSYSYECTENYFQLRENNRKHEIVPVYLYQGEQEALVKLEL</sequence>
<evidence type="ECO:0000313" key="2">
    <source>
        <dbReference type="EMBL" id="TVU80186.1"/>
    </source>
</evidence>
<organism evidence="2 3">
    <name type="scientific">Pseudoalteromonas neustonica</name>
    <dbReference type="NCBI Taxonomy" id="1840331"/>
    <lineage>
        <taxon>Bacteria</taxon>
        <taxon>Pseudomonadati</taxon>
        <taxon>Pseudomonadota</taxon>
        <taxon>Gammaproteobacteria</taxon>
        <taxon>Alteromonadales</taxon>
        <taxon>Pseudoalteromonadaceae</taxon>
        <taxon>Pseudoalteromonas</taxon>
    </lineage>
</organism>
<dbReference type="EMBL" id="VNFF01000028">
    <property type="protein sequence ID" value="TVU80186.1"/>
    <property type="molecule type" value="Genomic_DNA"/>
</dbReference>
<dbReference type="InterPro" id="IPR050491">
    <property type="entry name" value="AmpC-like"/>
</dbReference>
<comment type="caution">
    <text evidence="2">The sequence shown here is derived from an EMBL/GenBank/DDBJ whole genome shotgun (WGS) entry which is preliminary data.</text>
</comment>
<gene>
    <name evidence="2" type="ORF">FQP85_20615</name>
</gene>
<proteinExistence type="predicted"/>
<dbReference type="InterPro" id="IPR012338">
    <property type="entry name" value="Beta-lactam/transpept-like"/>
</dbReference>
<dbReference type="InterPro" id="IPR001466">
    <property type="entry name" value="Beta-lactam-related"/>
</dbReference>
<dbReference type="Proteomes" id="UP000317938">
    <property type="component" value="Unassembled WGS sequence"/>
</dbReference>
<keyword evidence="3" id="KW-1185">Reference proteome</keyword>
<dbReference type="PROSITE" id="PS00146">
    <property type="entry name" value="BETA_LACTAMASE_A"/>
    <property type="match status" value="1"/>
</dbReference>
<dbReference type="PANTHER" id="PTHR46825:SF9">
    <property type="entry name" value="BETA-LACTAMASE-RELATED DOMAIN-CONTAINING PROTEIN"/>
    <property type="match status" value="1"/>
</dbReference>